<evidence type="ECO:0000256" key="1">
    <source>
        <dbReference type="ARBA" id="ARBA00004141"/>
    </source>
</evidence>
<keyword evidence="10" id="KW-1185">Reference proteome</keyword>
<feature type="transmembrane region" description="Helical" evidence="7">
    <location>
        <begin position="61"/>
        <end position="84"/>
    </location>
</feature>
<dbReference type="InterPro" id="IPR013833">
    <property type="entry name" value="Cyt_c_oxidase_su3_a-hlx"/>
</dbReference>
<evidence type="ECO:0000256" key="6">
    <source>
        <dbReference type="SAM" id="MobiDB-lite"/>
    </source>
</evidence>
<dbReference type="Proteomes" id="UP000325292">
    <property type="component" value="Chromosome"/>
</dbReference>
<dbReference type="RefSeq" id="WP_103374777.1">
    <property type="nucleotide sequence ID" value="NZ_CP133983.1"/>
</dbReference>
<keyword evidence="2 5" id="KW-0812">Transmembrane</keyword>
<dbReference type="InterPro" id="IPR035973">
    <property type="entry name" value="Cyt_c_oxidase_su3-like_sf"/>
</dbReference>
<dbReference type="EMBL" id="CP019454">
    <property type="protein sequence ID" value="AUW93844.1"/>
    <property type="molecule type" value="Genomic_DNA"/>
</dbReference>
<protein>
    <recommendedName>
        <fullName evidence="8">Heme-copper oxidase subunit III family profile domain-containing protein</fullName>
    </recommendedName>
</protein>
<dbReference type="SUPFAM" id="SSF81452">
    <property type="entry name" value="Cytochrome c oxidase subunit III-like"/>
    <property type="match status" value="1"/>
</dbReference>
<gene>
    <name evidence="9" type="ORF">BXT84_07725</name>
</gene>
<evidence type="ECO:0000256" key="4">
    <source>
        <dbReference type="ARBA" id="ARBA00023136"/>
    </source>
</evidence>
<evidence type="ECO:0000259" key="8">
    <source>
        <dbReference type="PROSITE" id="PS50253"/>
    </source>
</evidence>
<evidence type="ECO:0000256" key="2">
    <source>
        <dbReference type="ARBA" id="ARBA00022692"/>
    </source>
</evidence>
<comment type="similarity">
    <text evidence="5">Belongs to the cytochrome c oxidase subunit 3 family.</text>
</comment>
<feature type="transmembrane region" description="Helical" evidence="7">
    <location>
        <begin position="96"/>
        <end position="114"/>
    </location>
</feature>
<dbReference type="InterPro" id="IPR000298">
    <property type="entry name" value="Cyt_c_oxidase-like_su3"/>
</dbReference>
<organism evidence="9 10">
    <name type="scientific">Sulfobacillus thermotolerans</name>
    <dbReference type="NCBI Taxonomy" id="338644"/>
    <lineage>
        <taxon>Bacteria</taxon>
        <taxon>Bacillati</taxon>
        <taxon>Bacillota</taxon>
        <taxon>Clostridia</taxon>
        <taxon>Eubacteriales</taxon>
        <taxon>Clostridiales Family XVII. Incertae Sedis</taxon>
        <taxon>Sulfobacillus</taxon>
    </lineage>
</organism>
<dbReference type="PROSITE" id="PS50253">
    <property type="entry name" value="COX3"/>
    <property type="match status" value="1"/>
</dbReference>
<feature type="region of interest" description="Disordered" evidence="6">
    <location>
        <begin position="1"/>
        <end position="20"/>
    </location>
</feature>
<keyword evidence="3 7" id="KW-1133">Transmembrane helix</keyword>
<evidence type="ECO:0000256" key="7">
    <source>
        <dbReference type="SAM" id="Phobius"/>
    </source>
</evidence>
<feature type="transmembrane region" description="Helical" evidence="7">
    <location>
        <begin position="26"/>
        <end position="49"/>
    </location>
</feature>
<reference evidence="9 10" key="1">
    <citation type="journal article" date="2019" name="Sci. Rep.">
        <title>Sulfobacillus thermotolerans: new insights into resistance and metabolic capacities of acidophilic chemolithotrophs.</title>
        <authorList>
            <person name="Panyushkina A.E."/>
            <person name="Babenko V.V."/>
            <person name="Nikitina A.S."/>
            <person name="Selezneva O.V."/>
            <person name="Tsaplina I.A."/>
            <person name="Letarova M.A."/>
            <person name="Kostryukova E.S."/>
            <person name="Letarov A.V."/>
        </authorList>
    </citation>
    <scope>NUCLEOTIDE SEQUENCE [LARGE SCALE GENOMIC DNA]</scope>
    <source>
        <strain evidence="9 10">Kr1</strain>
    </source>
</reference>
<proteinExistence type="inferred from homology"/>
<feature type="transmembrane region" description="Helical" evidence="7">
    <location>
        <begin position="126"/>
        <end position="149"/>
    </location>
</feature>
<comment type="subcellular location">
    <subcellularLocation>
        <location evidence="5">Cell membrane</location>
        <topology evidence="5">Multi-pass membrane protein</topology>
    </subcellularLocation>
    <subcellularLocation>
        <location evidence="1">Membrane</location>
        <topology evidence="1">Multi-pass membrane protein</topology>
    </subcellularLocation>
</comment>
<keyword evidence="4 7" id="KW-0472">Membrane</keyword>
<evidence type="ECO:0000256" key="3">
    <source>
        <dbReference type="ARBA" id="ARBA00022989"/>
    </source>
</evidence>
<dbReference type="Gene3D" id="1.20.120.80">
    <property type="entry name" value="Cytochrome c oxidase, subunit III, four-helix bundle"/>
    <property type="match status" value="1"/>
</dbReference>
<accession>A0ABM6RR88</accession>
<evidence type="ECO:0000313" key="10">
    <source>
        <dbReference type="Proteomes" id="UP000325292"/>
    </source>
</evidence>
<feature type="domain" description="Heme-copper oxidase subunit III family profile" evidence="8">
    <location>
        <begin position="25"/>
        <end position="189"/>
    </location>
</feature>
<feature type="transmembrane region" description="Helical" evidence="7">
    <location>
        <begin position="170"/>
        <end position="188"/>
    </location>
</feature>
<evidence type="ECO:0000313" key="9">
    <source>
        <dbReference type="EMBL" id="AUW93844.1"/>
    </source>
</evidence>
<name>A0ABM6RR88_9FIRM</name>
<sequence length="189" mass="20875">MTNQPVSMGSAPRKGRPDSSRRMGRFGMFMFIASQLVPIIVLIDVRYLFVGSYVSSSADQPVALLVAVLMAVSGIMAWTVRGSAIRGVDQVARVKWMVLLGAGALLGVLYQWSVRYLSPGTRYGEVFFTMTGFAVFYLVVGLIALLSYISRVRFVASADDGYWHMEAVSLLWAGISVIWLVVYIVLYLL</sequence>
<evidence type="ECO:0000256" key="5">
    <source>
        <dbReference type="RuleBase" id="RU003376"/>
    </source>
</evidence>